<keyword evidence="3" id="KW-0596">Phosphopantetheine</keyword>
<dbReference type="Proteomes" id="UP000285301">
    <property type="component" value="Unassembled WGS sequence"/>
</dbReference>
<comment type="caution">
    <text evidence="8">The sequence shown here is derived from an EMBL/GenBank/DDBJ whole genome shotgun (WGS) entry which is preliminary data.</text>
</comment>
<evidence type="ECO:0000313" key="9">
    <source>
        <dbReference type="Proteomes" id="UP000285301"/>
    </source>
</evidence>
<evidence type="ECO:0000256" key="1">
    <source>
        <dbReference type="ARBA" id="ARBA00012873"/>
    </source>
</evidence>
<evidence type="ECO:0000313" key="8">
    <source>
        <dbReference type="EMBL" id="RWS06389.1"/>
    </source>
</evidence>
<dbReference type="SUPFAM" id="SSF53335">
    <property type="entry name" value="S-adenosyl-L-methionine-dependent methyltransferases"/>
    <property type="match status" value="1"/>
</dbReference>
<name>A0A443QTP6_9ACAR</name>
<dbReference type="Gene3D" id="3.30.70.250">
    <property type="entry name" value="Malonyl-CoA ACP transacylase, ACP-binding"/>
    <property type="match status" value="1"/>
</dbReference>
<evidence type="ECO:0000256" key="4">
    <source>
        <dbReference type="ARBA" id="ARBA00022553"/>
    </source>
</evidence>
<dbReference type="Gene3D" id="3.40.366.10">
    <property type="entry name" value="Malonyl-Coenzyme A Acyl Carrier Protein, domain 2"/>
    <property type="match status" value="1"/>
</dbReference>
<gene>
    <name evidence="8" type="ORF">B4U79_16219</name>
</gene>
<evidence type="ECO:0000256" key="3">
    <source>
        <dbReference type="ARBA" id="ARBA00022450"/>
    </source>
</evidence>
<proteinExistence type="predicted"/>
<keyword evidence="4" id="KW-0597">Phosphoprotein</keyword>
<dbReference type="GO" id="GO:0004312">
    <property type="term" value="F:fatty acid synthase activity"/>
    <property type="evidence" value="ECO:0007669"/>
    <property type="project" value="UniProtKB-EC"/>
</dbReference>
<organism evidence="8 9">
    <name type="scientific">Dinothrombium tinctorium</name>
    <dbReference type="NCBI Taxonomy" id="1965070"/>
    <lineage>
        <taxon>Eukaryota</taxon>
        <taxon>Metazoa</taxon>
        <taxon>Ecdysozoa</taxon>
        <taxon>Arthropoda</taxon>
        <taxon>Chelicerata</taxon>
        <taxon>Arachnida</taxon>
        <taxon>Acari</taxon>
        <taxon>Acariformes</taxon>
        <taxon>Trombidiformes</taxon>
        <taxon>Prostigmata</taxon>
        <taxon>Anystina</taxon>
        <taxon>Parasitengona</taxon>
        <taxon>Trombidioidea</taxon>
        <taxon>Trombidiidae</taxon>
        <taxon>Dinothrombium</taxon>
    </lineage>
</organism>
<sequence>MVCKSEKANEENGNSAYPLFLSAFGDKDLQSLIKKIEIYMQKMVKQYRVTTIPAICAGTCRHLKTVSIDRCKEDAIRIVLMLQNVDQAIDLLQSLQGIAYDQIIALAETEQSLIVKVTGKNHAIDNFIAHAKIENDIIESFVGHSTAPSLPLSIFKRTRHWPDAPIKKWSIKSTLLDDVTNLRELLEKEMSEVREMLHTNDFRPIEECEAMIDRLAATIIARFFNEISLTQILQIGRTFDTRELFENTNIHEHYYLLFQTMLKHLAKVNMIKINRCILGDLPAEFLVLGDLNELVLNENPHKIAEHGMKLFREHFDTFERLLLVMPHIKNVLTSDLSPMTVFFPTGDLTLEKPSERMGDALGNIYLKKYIQAISKYVQLLAKNSERTVRLLEIGGGLGQITRQLAPKLAQFAQVEYWFTDIGTGFVNYAKKHFANISNMKFCVFDITKTTEEQGIEHKFDAIVGLNVIHATENIRQTTANLSSTLTEDGVLFIIENTQSNIIYALTDGLFDGWWYFKDYDLRWDALCSALNWERALAELNFGTVYSLPTNKDEREYVEKFMFVCCKQNLGPMRELEAWWEQKNLQNSASDKVKPKRKLIIERNYSSILKVLEEIWKRVLGIDRRIRENEIFRELGGESLLVIQLRQELNDHFGLDIKAAHIYANPSLKECALFIKSLMDEMSQNENEKPQEVDVGGNVDLNENSVREQKDEIPRENIVEQTASMLMFCGQGSQKEGMLQSLVDDPHSREILEKAKRVIGVDLIEEGKKAESLQLTSFIQTALFVGSIAKVKQFAARNHEVIKNIRAVAGLSVGEFAALTYAGVLEFEDALKIVRQRGLAMQKVVDTASTAMCSILGPTTSRLTNFLSEKHPNLMISGYLADDQHTVAGENEKIDTFLEQLKEENVIDDLNLKDARKLRVAGAFHTDHMRKAASDIELFIDSIEFKKPNIPIILNANGQAVNDPKAIRELVKIQLTSPLQWKQTILKAVAMGVRNFIEISPSPILTAIIRKRIQECADTKCTAEFQKF</sequence>
<dbReference type="PANTHER" id="PTHR47170:SF2">
    <property type="entry name" value="MALONYL-COA:ACP TRANSACYLASE (MAT) DOMAIN-CONTAINING PROTEIN"/>
    <property type="match status" value="1"/>
</dbReference>
<dbReference type="EMBL" id="NCKU01004144">
    <property type="protein sequence ID" value="RWS06389.1"/>
    <property type="molecule type" value="Genomic_DNA"/>
</dbReference>
<dbReference type="PROSITE" id="PS00012">
    <property type="entry name" value="PHOSPHOPANTETHEINE"/>
    <property type="match status" value="1"/>
</dbReference>
<dbReference type="Pfam" id="PF08242">
    <property type="entry name" value="Methyltransf_12"/>
    <property type="match status" value="1"/>
</dbReference>
<dbReference type="InterPro" id="IPR029063">
    <property type="entry name" value="SAM-dependent_MTases_sf"/>
</dbReference>
<dbReference type="SMART" id="SM00827">
    <property type="entry name" value="PKS_AT"/>
    <property type="match status" value="1"/>
</dbReference>
<dbReference type="InterPro" id="IPR036736">
    <property type="entry name" value="ACP-like_sf"/>
</dbReference>
<dbReference type="Pfam" id="PF00550">
    <property type="entry name" value="PP-binding"/>
    <property type="match status" value="1"/>
</dbReference>
<dbReference type="STRING" id="1965070.A0A443QTP6"/>
<dbReference type="SUPFAM" id="SSF47336">
    <property type="entry name" value="ACP-like"/>
    <property type="match status" value="1"/>
</dbReference>
<comment type="catalytic activity">
    <reaction evidence="6">
        <text>acetyl-CoA + n malonyl-CoA + 2n NADPH + 2n H(+) = a long-chain fatty acid + (n+1) CoA + n CO2 + 2n NADP(+).</text>
        <dbReference type="EC" id="2.3.1.85"/>
    </reaction>
</comment>
<dbReference type="Gene3D" id="1.10.1200.10">
    <property type="entry name" value="ACP-like"/>
    <property type="match status" value="1"/>
</dbReference>
<dbReference type="InterPro" id="IPR016035">
    <property type="entry name" value="Acyl_Trfase/lysoPLipase"/>
</dbReference>
<evidence type="ECO:0000256" key="5">
    <source>
        <dbReference type="ARBA" id="ARBA00022679"/>
    </source>
</evidence>
<dbReference type="PROSITE" id="PS50075">
    <property type="entry name" value="CARRIER"/>
    <property type="match status" value="1"/>
</dbReference>
<dbReference type="InterPro" id="IPR001227">
    <property type="entry name" value="Ac_transferase_dom_sf"/>
</dbReference>
<evidence type="ECO:0000259" key="7">
    <source>
        <dbReference type="PROSITE" id="PS50075"/>
    </source>
</evidence>
<keyword evidence="5" id="KW-0808">Transferase</keyword>
<dbReference type="Gene3D" id="3.40.50.150">
    <property type="entry name" value="Vaccinia Virus protein VP39"/>
    <property type="match status" value="1"/>
</dbReference>
<feature type="domain" description="Carrier" evidence="7">
    <location>
        <begin position="602"/>
        <end position="678"/>
    </location>
</feature>
<dbReference type="InterPro" id="IPR052760">
    <property type="entry name" value="Mitochondrial_malonyltrans"/>
</dbReference>
<dbReference type="EC" id="2.3.1.85" evidence="1"/>
<dbReference type="InterPro" id="IPR020806">
    <property type="entry name" value="PKS_PP-bd"/>
</dbReference>
<accession>A0A443QTP6</accession>
<keyword evidence="9" id="KW-1185">Reference proteome</keyword>
<dbReference type="OrthoDB" id="541883at2759"/>
<evidence type="ECO:0000256" key="6">
    <source>
        <dbReference type="ARBA" id="ARBA00044883"/>
    </source>
</evidence>
<dbReference type="PANTHER" id="PTHR47170">
    <property type="entry name" value="MALONYL-COA ACP TRANSACYLASE, ACP-BINDING"/>
    <property type="match status" value="1"/>
</dbReference>
<dbReference type="CDD" id="cd02440">
    <property type="entry name" value="AdoMet_MTases"/>
    <property type="match status" value="1"/>
</dbReference>
<evidence type="ECO:0000256" key="2">
    <source>
        <dbReference type="ARBA" id="ARBA00018769"/>
    </source>
</evidence>
<dbReference type="InterPro" id="IPR006162">
    <property type="entry name" value="Ppantetheine_attach_site"/>
</dbReference>
<dbReference type="InterPro" id="IPR009081">
    <property type="entry name" value="PP-bd_ACP"/>
</dbReference>
<dbReference type="AlphaFoldDB" id="A0A443QTP6"/>
<dbReference type="Pfam" id="PF00698">
    <property type="entry name" value="Acyl_transf_1"/>
    <property type="match status" value="1"/>
</dbReference>
<dbReference type="InterPro" id="IPR013217">
    <property type="entry name" value="Methyltransf_12"/>
</dbReference>
<dbReference type="SMART" id="SM00823">
    <property type="entry name" value="PKS_PP"/>
    <property type="match status" value="1"/>
</dbReference>
<protein>
    <recommendedName>
        <fullName evidence="2">Fatty acid synthase</fullName>
        <ecNumber evidence="1">2.3.1.85</ecNumber>
    </recommendedName>
</protein>
<dbReference type="SUPFAM" id="SSF52151">
    <property type="entry name" value="FabD/lysophospholipase-like"/>
    <property type="match status" value="1"/>
</dbReference>
<dbReference type="GO" id="GO:0031177">
    <property type="term" value="F:phosphopantetheine binding"/>
    <property type="evidence" value="ECO:0007669"/>
    <property type="project" value="InterPro"/>
</dbReference>
<dbReference type="InterPro" id="IPR014043">
    <property type="entry name" value="Acyl_transferase_dom"/>
</dbReference>
<reference evidence="8 9" key="1">
    <citation type="journal article" date="2018" name="Gigascience">
        <title>Genomes of trombidid mites reveal novel predicted allergens and laterally-transferred genes associated with secondary metabolism.</title>
        <authorList>
            <person name="Dong X."/>
            <person name="Chaisiri K."/>
            <person name="Xia D."/>
            <person name="Armstrong S.D."/>
            <person name="Fang Y."/>
            <person name="Donnelly M.J."/>
            <person name="Kadowaki T."/>
            <person name="McGarry J.W."/>
            <person name="Darby A.C."/>
            <person name="Makepeace B.L."/>
        </authorList>
    </citation>
    <scope>NUCLEOTIDE SEQUENCE [LARGE SCALE GENOMIC DNA]</scope>
    <source>
        <strain evidence="8">UoL-WK</strain>
    </source>
</reference>